<dbReference type="EMBL" id="LBWP01000009">
    <property type="protein sequence ID" value="KKR11253.1"/>
    <property type="molecule type" value="Genomic_DNA"/>
</dbReference>
<evidence type="ECO:0000313" key="2">
    <source>
        <dbReference type="Proteomes" id="UP000034246"/>
    </source>
</evidence>
<reference evidence="1 2" key="1">
    <citation type="journal article" date="2015" name="Nature">
        <title>rRNA introns, odd ribosomes, and small enigmatic genomes across a large radiation of phyla.</title>
        <authorList>
            <person name="Brown C.T."/>
            <person name="Hug L.A."/>
            <person name="Thomas B.C."/>
            <person name="Sharon I."/>
            <person name="Castelle C.J."/>
            <person name="Singh A."/>
            <person name="Wilkins M.J."/>
            <person name="Williams K.H."/>
            <person name="Banfield J.F."/>
        </authorList>
    </citation>
    <scope>NUCLEOTIDE SEQUENCE [LARGE SCALE GENOMIC DNA]</scope>
</reference>
<evidence type="ECO:0000313" key="1">
    <source>
        <dbReference type="EMBL" id="KKR11253.1"/>
    </source>
</evidence>
<gene>
    <name evidence="1" type="ORF">UT39_C0009G0013</name>
</gene>
<comment type="caution">
    <text evidence="1">The sequence shown here is derived from an EMBL/GenBank/DDBJ whole genome shotgun (WGS) entry which is preliminary data.</text>
</comment>
<dbReference type="AlphaFoldDB" id="A0A0G0N738"/>
<protein>
    <submittedName>
        <fullName evidence="1">Uncharacterized protein</fullName>
    </submittedName>
</protein>
<dbReference type="STRING" id="1618550.UT39_C0009G0013"/>
<dbReference type="Proteomes" id="UP000034246">
    <property type="component" value="Unassembled WGS sequence"/>
</dbReference>
<organism evidence="1 2">
    <name type="scientific">Candidatus Woesebacteria bacterium GW2011_GWA1_39_21</name>
    <dbReference type="NCBI Taxonomy" id="1618550"/>
    <lineage>
        <taxon>Bacteria</taxon>
        <taxon>Candidatus Woeseibacteriota</taxon>
    </lineage>
</organism>
<name>A0A0G0N738_9BACT</name>
<accession>A0A0G0N738</accession>
<proteinExistence type="predicted"/>
<sequence>MKESVIPVLPFVVLLMENVMSRQPAVIWKTEGLVLVSLMTEAAPLIETRVGSTVLLETSVVPNLPNVSVDSQIRRVNVFFLIVQQIRTISGKDQTPLFPILVVHYFNLVAPGRGTIG</sequence>